<keyword evidence="3" id="KW-1185">Reference proteome</keyword>
<dbReference type="AlphaFoldDB" id="A0A0C2MV13"/>
<keyword evidence="1" id="KW-0812">Transmembrane</keyword>
<keyword evidence="1" id="KW-1133">Transmembrane helix</keyword>
<evidence type="ECO:0000256" key="1">
    <source>
        <dbReference type="SAM" id="Phobius"/>
    </source>
</evidence>
<feature type="transmembrane region" description="Helical" evidence="1">
    <location>
        <begin position="6"/>
        <end position="25"/>
    </location>
</feature>
<dbReference type="Proteomes" id="UP000031668">
    <property type="component" value="Unassembled WGS sequence"/>
</dbReference>
<accession>A0A0C2MV13</accession>
<keyword evidence="1" id="KW-0472">Membrane</keyword>
<comment type="caution">
    <text evidence="2">The sequence shown here is derived from an EMBL/GenBank/DDBJ whole genome shotgun (WGS) entry which is preliminary data.</text>
</comment>
<dbReference type="EMBL" id="JWZT01003808">
    <property type="protein sequence ID" value="KII65497.1"/>
    <property type="molecule type" value="Genomic_DNA"/>
</dbReference>
<gene>
    <name evidence="2" type="ORF">RF11_07015</name>
</gene>
<protein>
    <submittedName>
        <fullName evidence="2">Uncharacterized protein</fullName>
    </submittedName>
</protein>
<evidence type="ECO:0000313" key="2">
    <source>
        <dbReference type="EMBL" id="KII65497.1"/>
    </source>
</evidence>
<reference evidence="2 3" key="1">
    <citation type="journal article" date="2014" name="Genome Biol. Evol.">
        <title>The genome of the myxosporean Thelohanellus kitauei shows adaptations to nutrient acquisition within its fish host.</title>
        <authorList>
            <person name="Yang Y."/>
            <person name="Xiong J."/>
            <person name="Zhou Z."/>
            <person name="Huo F."/>
            <person name="Miao W."/>
            <person name="Ran C."/>
            <person name="Liu Y."/>
            <person name="Zhang J."/>
            <person name="Feng J."/>
            <person name="Wang M."/>
            <person name="Wang M."/>
            <person name="Wang L."/>
            <person name="Yao B."/>
        </authorList>
    </citation>
    <scope>NUCLEOTIDE SEQUENCE [LARGE SCALE GENOMIC DNA]</scope>
    <source>
        <strain evidence="2">Wuqing</strain>
    </source>
</reference>
<sequence length="266" mass="31022">MDLWQTLQIQFLFIFCATVNILLCASPNNNTSKRLVPSGSESKKSHGNFIPIVEKTGEATVIRLPSNKLTGYHKIKGWFVKLPEPDCPSWFHKTYRRGHLYTLGRDFDYVPELVKEMLDIIKCSLIKNVHVRDRYDRYKVVQRCCMDIVAGQYTDDKIFCHNTTILIWGCIEEQIYLEKIDMEYKISGYKSPKIKISPTFNLTGKLKPETRKFKIINDTSNDLNRSKRAIKFKSNSEEMVYIYPDENEHPSNTLKPISMCDCQFKL</sequence>
<organism evidence="2 3">
    <name type="scientific">Thelohanellus kitauei</name>
    <name type="common">Myxosporean</name>
    <dbReference type="NCBI Taxonomy" id="669202"/>
    <lineage>
        <taxon>Eukaryota</taxon>
        <taxon>Metazoa</taxon>
        <taxon>Cnidaria</taxon>
        <taxon>Myxozoa</taxon>
        <taxon>Myxosporea</taxon>
        <taxon>Bivalvulida</taxon>
        <taxon>Platysporina</taxon>
        <taxon>Myxobolidae</taxon>
        <taxon>Thelohanellus</taxon>
    </lineage>
</organism>
<evidence type="ECO:0000313" key="3">
    <source>
        <dbReference type="Proteomes" id="UP000031668"/>
    </source>
</evidence>
<proteinExistence type="predicted"/>
<name>A0A0C2MV13_THEKT</name>